<feature type="transmembrane region" description="Helical" evidence="1">
    <location>
        <begin position="367"/>
        <end position="385"/>
    </location>
</feature>
<dbReference type="RefSeq" id="WP_379770850.1">
    <property type="nucleotide sequence ID" value="NZ_JBHSMZ010000006.1"/>
</dbReference>
<comment type="caution">
    <text evidence="2">The sequence shown here is derived from an EMBL/GenBank/DDBJ whole genome shotgun (WGS) entry which is preliminary data.</text>
</comment>
<name>A0ABW0RYQ6_9BURK</name>
<feature type="transmembrane region" description="Helical" evidence="1">
    <location>
        <begin position="223"/>
        <end position="240"/>
    </location>
</feature>
<evidence type="ECO:0000256" key="1">
    <source>
        <dbReference type="SAM" id="Phobius"/>
    </source>
</evidence>
<proteinExistence type="predicted"/>
<organism evidence="2 3">
    <name type="scientific">Massilia aerilata</name>
    <dbReference type="NCBI Taxonomy" id="453817"/>
    <lineage>
        <taxon>Bacteria</taxon>
        <taxon>Pseudomonadati</taxon>
        <taxon>Pseudomonadota</taxon>
        <taxon>Betaproteobacteria</taxon>
        <taxon>Burkholderiales</taxon>
        <taxon>Oxalobacteraceae</taxon>
        <taxon>Telluria group</taxon>
        <taxon>Massilia</taxon>
    </lineage>
</organism>
<keyword evidence="3" id="KW-1185">Reference proteome</keyword>
<dbReference type="Proteomes" id="UP001596086">
    <property type="component" value="Unassembled WGS sequence"/>
</dbReference>
<feature type="transmembrane region" description="Helical" evidence="1">
    <location>
        <begin position="157"/>
        <end position="176"/>
    </location>
</feature>
<protein>
    <submittedName>
        <fullName evidence="2">Permease</fullName>
    </submittedName>
</protein>
<evidence type="ECO:0000313" key="2">
    <source>
        <dbReference type="EMBL" id="MFC5549186.1"/>
    </source>
</evidence>
<feature type="transmembrane region" description="Helical" evidence="1">
    <location>
        <begin position="283"/>
        <end position="302"/>
    </location>
</feature>
<keyword evidence="1" id="KW-0812">Transmembrane</keyword>
<dbReference type="EMBL" id="JBHSMZ010000006">
    <property type="protein sequence ID" value="MFC5549186.1"/>
    <property type="molecule type" value="Genomic_DNA"/>
</dbReference>
<keyword evidence="1" id="KW-1133">Transmembrane helix</keyword>
<gene>
    <name evidence="2" type="ORF">ACFPO9_11740</name>
</gene>
<reference evidence="3" key="1">
    <citation type="journal article" date="2019" name="Int. J. Syst. Evol. Microbiol.">
        <title>The Global Catalogue of Microorganisms (GCM) 10K type strain sequencing project: providing services to taxonomists for standard genome sequencing and annotation.</title>
        <authorList>
            <consortium name="The Broad Institute Genomics Platform"/>
            <consortium name="The Broad Institute Genome Sequencing Center for Infectious Disease"/>
            <person name="Wu L."/>
            <person name="Ma J."/>
        </authorList>
    </citation>
    <scope>NUCLEOTIDE SEQUENCE [LARGE SCALE GENOMIC DNA]</scope>
    <source>
        <strain evidence="3">CGMCC 4.5798</strain>
    </source>
</reference>
<feature type="transmembrane region" description="Helical" evidence="1">
    <location>
        <begin position="20"/>
        <end position="39"/>
    </location>
</feature>
<accession>A0ABW0RYQ6</accession>
<feature type="transmembrane region" description="Helical" evidence="1">
    <location>
        <begin position="90"/>
        <end position="107"/>
    </location>
</feature>
<feature type="transmembrane region" description="Helical" evidence="1">
    <location>
        <begin position="314"/>
        <end position="339"/>
    </location>
</feature>
<feature type="transmembrane region" description="Helical" evidence="1">
    <location>
        <begin position="113"/>
        <end position="137"/>
    </location>
</feature>
<feature type="transmembrane region" description="Helical" evidence="1">
    <location>
        <begin position="188"/>
        <end position="211"/>
    </location>
</feature>
<sequence length="421" mass="44040">MRRALELGRTPGPSLPLRFLLTAPWFGVAAGLLLAWHGGDALASRWSGITLAMVHLLTLGFLSMTMAGSLLQMLPVVAGLPLRGERLGRCSCPLLAAGTVLLALAFATGAAPLFAAAAATLAGAFALLLGCLLPTVWRRDGAPASMLHIVRGMRSAAAMLAATVCAGLALAAWLAGGPAMPALALTDVHAGLGLVGWVTLLVAAVSFQVLPMFQGTSPYPAPVVRWLVPALALALAAWAAARWFDAPWRDAFGMAGAAGTAAWIAAGWRLLARRRSTPDPTTAHWRLALASLAAACVFAWPGPAGDARTLFTGVAFLVGFAMTVVDAMLVKIVPFLLWYHMQERAAPGTRVPKAIELVPASRIRAQFRCHSAAVGLGMLACWMPVLAKPAGLMLVADCLLLAASLSAPLLRHRRLLYLQPS</sequence>
<feature type="transmembrane region" description="Helical" evidence="1">
    <location>
        <begin position="51"/>
        <end position="78"/>
    </location>
</feature>
<feature type="transmembrane region" description="Helical" evidence="1">
    <location>
        <begin position="252"/>
        <end position="271"/>
    </location>
</feature>
<keyword evidence="1" id="KW-0472">Membrane</keyword>
<evidence type="ECO:0000313" key="3">
    <source>
        <dbReference type="Proteomes" id="UP001596086"/>
    </source>
</evidence>